<accession>A0AAX3BER7</accession>
<proteinExistence type="inferred from homology"/>
<dbReference type="PROSITE" id="PS50928">
    <property type="entry name" value="ABC_TM1"/>
    <property type="match status" value="1"/>
</dbReference>
<comment type="subcellular location">
    <subcellularLocation>
        <location evidence="1 7">Cell membrane</location>
        <topology evidence="1 7">Multi-pass membrane protein</topology>
    </subcellularLocation>
</comment>
<dbReference type="EMBL" id="CP073355">
    <property type="protein sequence ID" value="URA10554.1"/>
    <property type="molecule type" value="Genomic_DNA"/>
</dbReference>
<evidence type="ECO:0000259" key="8">
    <source>
        <dbReference type="PROSITE" id="PS50928"/>
    </source>
</evidence>
<dbReference type="PANTHER" id="PTHR30193">
    <property type="entry name" value="ABC TRANSPORTER PERMEASE PROTEIN"/>
    <property type="match status" value="1"/>
</dbReference>
<dbReference type="InterPro" id="IPR000515">
    <property type="entry name" value="MetI-like"/>
</dbReference>
<evidence type="ECO:0000256" key="4">
    <source>
        <dbReference type="ARBA" id="ARBA00022692"/>
    </source>
</evidence>
<evidence type="ECO:0000313" key="10">
    <source>
        <dbReference type="Proteomes" id="UP001056539"/>
    </source>
</evidence>
<evidence type="ECO:0000256" key="7">
    <source>
        <dbReference type="RuleBase" id="RU363032"/>
    </source>
</evidence>
<keyword evidence="10" id="KW-1185">Reference proteome</keyword>
<dbReference type="CDD" id="cd06261">
    <property type="entry name" value="TM_PBP2"/>
    <property type="match status" value="1"/>
</dbReference>
<reference evidence="9" key="1">
    <citation type="submission" date="2021-04" db="EMBL/GenBank/DDBJ databases">
        <authorList>
            <person name="Postec A."/>
        </authorList>
    </citation>
    <scope>NUCLEOTIDE SEQUENCE</scope>
    <source>
        <strain evidence="9">F1F22</strain>
    </source>
</reference>
<feature type="transmembrane region" description="Helical" evidence="7">
    <location>
        <begin position="33"/>
        <end position="52"/>
    </location>
</feature>
<dbReference type="Gene3D" id="1.10.3720.10">
    <property type="entry name" value="MetI-like"/>
    <property type="match status" value="1"/>
</dbReference>
<dbReference type="SUPFAM" id="SSF160964">
    <property type="entry name" value="MalF N-terminal region-like"/>
    <property type="match status" value="1"/>
</dbReference>
<sequence length="541" mass="60344">MAQIQVSKENRKYIFQKRLQEALTAWGFLLPNLIGFLLITFFPIFFTFYLAFTEWDGLSYASPAKIRVAFKRTTGENNTALTIPAGTKLSVKTRKVSFRDLQVPISYRLMQDVVISPENKIVSVGDMNALRQWTSYTNKKGQILDLVRDQLPAELSFIKEGDLFFSRTEIMAANVRWATPVDGVSIGLDLSKPGEEIVVASRLDKQVVIPAGTIIQADMFVKVPEAPRDSEWFFELSTPVTIPAGKDEAVSAGLEATANGEMGSETSLIGMKMQINPAKEGVEAYIKFVQATGNNGLQFVGLRNFEEILFRDTRFKEYLLNTFIFLLGIPLGMMVSLILALAMNMPLKGIVAFRVMYFLPVISNIVAVALVWRWFLNPEYGIINSILRTIGIVNPPNWLADKTWAKVSIIVVDVWKGAGYNMMLYLAGLQGISQDFYEAAEIDGASSWQQFWNITWPLLSPTNFFILVMGIIGGFQAFGTQYALTGGGPAGGTTTIVFYVYSNAFKWGKMGYASAIAVVLFALVMLVTLLQWIFTEKNVEY</sequence>
<keyword evidence="6 7" id="KW-0472">Membrane</keyword>
<gene>
    <name evidence="9" type="ORF">KDW03_01765</name>
</gene>
<dbReference type="KEGG" id="taqu:KDW03_01765"/>
<feature type="domain" description="ABC transmembrane type-1" evidence="8">
    <location>
        <begin position="318"/>
        <end position="531"/>
    </location>
</feature>
<dbReference type="Pfam" id="PF00528">
    <property type="entry name" value="BPD_transp_1"/>
    <property type="match status" value="1"/>
</dbReference>
<dbReference type="GO" id="GO:0005886">
    <property type="term" value="C:plasma membrane"/>
    <property type="evidence" value="ECO:0007669"/>
    <property type="project" value="UniProtKB-SubCell"/>
</dbReference>
<dbReference type="SUPFAM" id="SSF161098">
    <property type="entry name" value="MetI-like"/>
    <property type="match status" value="1"/>
</dbReference>
<keyword evidence="5 7" id="KW-1133">Transmembrane helix</keyword>
<feature type="transmembrane region" description="Helical" evidence="7">
    <location>
        <begin position="456"/>
        <end position="476"/>
    </location>
</feature>
<dbReference type="PANTHER" id="PTHR30193:SF37">
    <property type="entry name" value="INNER MEMBRANE ABC TRANSPORTER PERMEASE PROTEIN YCJO"/>
    <property type="match status" value="1"/>
</dbReference>
<evidence type="ECO:0000256" key="3">
    <source>
        <dbReference type="ARBA" id="ARBA00022475"/>
    </source>
</evidence>
<feature type="transmembrane region" description="Helical" evidence="7">
    <location>
        <begin position="482"/>
        <end position="501"/>
    </location>
</feature>
<name>A0AAX3BER7_9SPIR</name>
<dbReference type="RefSeq" id="WP_271435679.1">
    <property type="nucleotide sequence ID" value="NZ_CP073355.1"/>
</dbReference>
<evidence type="ECO:0000313" key="9">
    <source>
        <dbReference type="EMBL" id="URA10554.1"/>
    </source>
</evidence>
<evidence type="ECO:0000256" key="5">
    <source>
        <dbReference type="ARBA" id="ARBA00022989"/>
    </source>
</evidence>
<feature type="transmembrane region" description="Helical" evidence="7">
    <location>
        <begin position="355"/>
        <end position="376"/>
    </location>
</feature>
<dbReference type="Proteomes" id="UP001056539">
    <property type="component" value="Chromosome"/>
</dbReference>
<keyword evidence="2 7" id="KW-0813">Transport</keyword>
<feature type="transmembrane region" description="Helical" evidence="7">
    <location>
        <begin position="513"/>
        <end position="534"/>
    </location>
</feature>
<dbReference type="GO" id="GO:0055085">
    <property type="term" value="P:transmembrane transport"/>
    <property type="evidence" value="ECO:0007669"/>
    <property type="project" value="InterPro"/>
</dbReference>
<dbReference type="AlphaFoldDB" id="A0AAX3BER7"/>
<evidence type="ECO:0000256" key="1">
    <source>
        <dbReference type="ARBA" id="ARBA00004651"/>
    </source>
</evidence>
<reference evidence="9" key="2">
    <citation type="submission" date="2022-06" db="EMBL/GenBank/DDBJ databases">
        <title>Thermospira aquatica gen. nov., sp. nov.</title>
        <authorList>
            <person name="Ben Ali Gam Z."/>
            <person name="Labat M."/>
        </authorList>
    </citation>
    <scope>NUCLEOTIDE SEQUENCE</scope>
    <source>
        <strain evidence="9">F1F22</strain>
    </source>
</reference>
<protein>
    <submittedName>
        <fullName evidence="9">Sugar ABC transporter permease</fullName>
    </submittedName>
</protein>
<keyword evidence="4 7" id="KW-0812">Transmembrane</keyword>
<organism evidence="9 10">
    <name type="scientific">Thermospira aquatica</name>
    <dbReference type="NCBI Taxonomy" id="2828656"/>
    <lineage>
        <taxon>Bacteria</taxon>
        <taxon>Pseudomonadati</taxon>
        <taxon>Spirochaetota</taxon>
        <taxon>Spirochaetia</taxon>
        <taxon>Brevinematales</taxon>
        <taxon>Thermospiraceae</taxon>
        <taxon>Thermospira</taxon>
    </lineage>
</organism>
<keyword evidence="3" id="KW-1003">Cell membrane</keyword>
<comment type="similarity">
    <text evidence="7">Belongs to the binding-protein-dependent transport system permease family.</text>
</comment>
<evidence type="ECO:0000256" key="2">
    <source>
        <dbReference type="ARBA" id="ARBA00022448"/>
    </source>
</evidence>
<dbReference type="InterPro" id="IPR035906">
    <property type="entry name" value="MetI-like_sf"/>
</dbReference>
<evidence type="ECO:0000256" key="6">
    <source>
        <dbReference type="ARBA" id="ARBA00023136"/>
    </source>
</evidence>
<feature type="transmembrane region" description="Helical" evidence="7">
    <location>
        <begin position="318"/>
        <end position="343"/>
    </location>
</feature>
<dbReference type="InterPro" id="IPR051393">
    <property type="entry name" value="ABC_transporter_permease"/>
</dbReference>